<proteinExistence type="predicted"/>
<sequence>MELADMFNGIMVIPNVIGLIGLAKMVKSTLDKAEKNNLI</sequence>
<accession>A0A379C6S7</accession>
<evidence type="ECO:0000313" key="2">
    <source>
        <dbReference type="Proteomes" id="UP000255101"/>
    </source>
</evidence>
<dbReference type="AlphaFoldDB" id="A0A379C6S7"/>
<protein>
    <submittedName>
        <fullName evidence="1">Na+/alanine symporter</fullName>
    </submittedName>
</protein>
<organism evidence="1 2">
    <name type="scientific">Peptostreptococcus anaerobius</name>
    <dbReference type="NCBI Taxonomy" id="1261"/>
    <lineage>
        <taxon>Bacteria</taxon>
        <taxon>Bacillati</taxon>
        <taxon>Bacillota</taxon>
        <taxon>Clostridia</taxon>
        <taxon>Peptostreptococcales</taxon>
        <taxon>Peptostreptococcaceae</taxon>
        <taxon>Peptostreptococcus</taxon>
    </lineage>
</organism>
<name>A0A379C6S7_9FIRM</name>
<reference evidence="1 2" key="1">
    <citation type="submission" date="2018-06" db="EMBL/GenBank/DDBJ databases">
        <authorList>
            <consortium name="Pathogen Informatics"/>
            <person name="Doyle S."/>
        </authorList>
    </citation>
    <scope>NUCLEOTIDE SEQUENCE [LARGE SCALE GENOMIC DNA]</scope>
    <source>
        <strain evidence="1 2">NCTC11460</strain>
    </source>
</reference>
<gene>
    <name evidence="1" type="ORF">NCTC11460_00004</name>
</gene>
<dbReference type="EMBL" id="UGTB01000002">
    <property type="protein sequence ID" value="SUB57970.1"/>
    <property type="molecule type" value="Genomic_DNA"/>
</dbReference>
<dbReference type="Proteomes" id="UP000255101">
    <property type="component" value="Unassembled WGS sequence"/>
</dbReference>
<evidence type="ECO:0000313" key="1">
    <source>
        <dbReference type="EMBL" id="SUB57970.1"/>
    </source>
</evidence>